<dbReference type="PANTHER" id="PTHR46390:SF1">
    <property type="entry name" value="MANNOSE-1-PHOSPHATE GUANYLYLTRANSFERASE"/>
    <property type="match status" value="1"/>
</dbReference>
<dbReference type="InterPro" id="IPR005835">
    <property type="entry name" value="NTP_transferase_dom"/>
</dbReference>
<feature type="domain" description="Nucleotidyl transferase" evidence="1">
    <location>
        <begin position="4"/>
        <end position="85"/>
    </location>
</feature>
<dbReference type="AlphaFoldDB" id="A0A7V5H1S9"/>
<dbReference type="Proteomes" id="UP000886111">
    <property type="component" value="Unassembled WGS sequence"/>
</dbReference>
<dbReference type="Pfam" id="PF00483">
    <property type="entry name" value="NTP_transferase"/>
    <property type="match status" value="1"/>
</dbReference>
<protein>
    <submittedName>
        <fullName evidence="2">Mannose-1-phosphate guanylyltransferase</fullName>
    </submittedName>
</protein>
<dbReference type="SUPFAM" id="SSF53448">
    <property type="entry name" value="Nucleotide-diphospho-sugar transferases"/>
    <property type="match status" value="1"/>
</dbReference>
<reference evidence="2" key="1">
    <citation type="journal article" date="2020" name="mSystems">
        <title>Genome- and Community-Level Interaction Insights into Carbon Utilization and Element Cycling Functions of Hydrothermarchaeota in Hydrothermal Sediment.</title>
        <authorList>
            <person name="Zhou Z."/>
            <person name="Liu Y."/>
            <person name="Xu W."/>
            <person name="Pan J."/>
            <person name="Luo Z.H."/>
            <person name="Li M."/>
        </authorList>
    </citation>
    <scope>NUCLEOTIDE SEQUENCE [LARGE SCALE GENOMIC DNA]</scope>
    <source>
        <strain evidence="2">HyVt-76</strain>
    </source>
</reference>
<dbReference type="Gene3D" id="3.90.550.10">
    <property type="entry name" value="Spore Coat Polysaccharide Biosynthesis Protein SpsA, Chain A"/>
    <property type="match status" value="1"/>
</dbReference>
<evidence type="ECO:0000313" key="2">
    <source>
        <dbReference type="EMBL" id="HHE54180.1"/>
    </source>
</evidence>
<dbReference type="InterPro" id="IPR029044">
    <property type="entry name" value="Nucleotide-diphossugar_trans"/>
</dbReference>
<dbReference type="InterPro" id="IPR051161">
    <property type="entry name" value="Mannose-6P_isomerase_type2"/>
</dbReference>
<comment type="caution">
    <text evidence="2">The sequence shown here is derived from an EMBL/GenBank/DDBJ whole genome shotgun (WGS) entry which is preliminary data.</text>
</comment>
<keyword evidence="2" id="KW-0808">Transferase</keyword>
<proteinExistence type="predicted"/>
<evidence type="ECO:0000259" key="1">
    <source>
        <dbReference type="Pfam" id="PF00483"/>
    </source>
</evidence>
<name>A0A7V5H1S9_CALAY</name>
<dbReference type="GO" id="GO:0004475">
    <property type="term" value="F:mannose-1-phosphate guanylyltransferase (GTP) activity"/>
    <property type="evidence" value="ECO:0007669"/>
    <property type="project" value="TreeGrafter"/>
</dbReference>
<organism evidence="2">
    <name type="scientific">Caldithrix abyssi</name>
    <dbReference type="NCBI Taxonomy" id="187145"/>
    <lineage>
        <taxon>Bacteria</taxon>
        <taxon>Pseudomonadati</taxon>
        <taxon>Calditrichota</taxon>
        <taxon>Calditrichia</taxon>
        <taxon>Calditrichales</taxon>
        <taxon>Calditrichaceae</taxon>
        <taxon>Caldithrix</taxon>
    </lineage>
</organism>
<gene>
    <name evidence="2" type="ORF">ENL21_00230</name>
</gene>
<accession>A0A7V5H1S9</accession>
<keyword evidence="2" id="KW-0548">Nucleotidyltransferase</keyword>
<sequence>MHVVLMAGGMGTRFWPRSRKDYPKQLLNLFGDKSMIRLTYERIKDLTPNENILIITNQELLDPIHQQIPEIPKQNIIAEPFGKNT</sequence>
<dbReference type="PANTHER" id="PTHR46390">
    <property type="entry name" value="MANNOSE-1-PHOSPHATE GUANYLYLTRANSFERASE"/>
    <property type="match status" value="1"/>
</dbReference>
<feature type="non-terminal residue" evidence="2">
    <location>
        <position position="85"/>
    </location>
</feature>
<dbReference type="EMBL" id="DRTD01000017">
    <property type="protein sequence ID" value="HHE54180.1"/>
    <property type="molecule type" value="Genomic_DNA"/>
</dbReference>
<dbReference type="GO" id="GO:0009298">
    <property type="term" value="P:GDP-mannose biosynthetic process"/>
    <property type="evidence" value="ECO:0007669"/>
    <property type="project" value="TreeGrafter"/>
</dbReference>